<dbReference type="GO" id="GO:0000455">
    <property type="term" value="P:enzyme-directed rRNA pseudouridine synthesis"/>
    <property type="evidence" value="ECO:0007669"/>
    <property type="project" value="UniProtKB-ARBA"/>
</dbReference>
<dbReference type="SMART" id="SM00363">
    <property type="entry name" value="S4"/>
    <property type="match status" value="1"/>
</dbReference>
<dbReference type="InterPro" id="IPR006224">
    <property type="entry name" value="PsdUridine_synth_RluA-like_CS"/>
</dbReference>
<comment type="similarity">
    <text evidence="2 7">Belongs to the pseudouridine synthase RluA family.</text>
</comment>
<dbReference type="Proteomes" id="UP000003244">
    <property type="component" value="Unassembled WGS sequence"/>
</dbReference>
<dbReference type="Pfam" id="PF00849">
    <property type="entry name" value="PseudoU_synth_2"/>
    <property type="match status" value="1"/>
</dbReference>
<dbReference type="SUPFAM" id="SSF55120">
    <property type="entry name" value="Pseudouridine synthase"/>
    <property type="match status" value="1"/>
</dbReference>
<evidence type="ECO:0000256" key="3">
    <source>
        <dbReference type="ARBA" id="ARBA00022884"/>
    </source>
</evidence>
<evidence type="ECO:0000256" key="2">
    <source>
        <dbReference type="ARBA" id="ARBA00010876"/>
    </source>
</evidence>
<gene>
    <name evidence="9" type="ORF">HMPREF0634_1067</name>
</gene>
<evidence type="ECO:0000256" key="7">
    <source>
        <dbReference type="RuleBase" id="RU362028"/>
    </source>
</evidence>
<dbReference type="InterPro" id="IPR020103">
    <property type="entry name" value="PsdUridine_synth_cat_dom_sf"/>
</dbReference>
<dbReference type="STRING" id="596315.HMPREF0634_1067"/>
<dbReference type="InterPro" id="IPR036986">
    <property type="entry name" value="S4_RNA-bd_sf"/>
</dbReference>
<dbReference type="PANTHER" id="PTHR21600">
    <property type="entry name" value="MITOCHONDRIAL RNA PSEUDOURIDINE SYNTHASE"/>
    <property type="match status" value="1"/>
</dbReference>
<dbReference type="eggNOG" id="COG0564">
    <property type="taxonomic scope" value="Bacteria"/>
</dbReference>
<dbReference type="FunFam" id="3.30.2350.10:FF:000006">
    <property type="entry name" value="Pseudouridine synthase"/>
    <property type="match status" value="1"/>
</dbReference>
<evidence type="ECO:0000256" key="1">
    <source>
        <dbReference type="ARBA" id="ARBA00000073"/>
    </source>
</evidence>
<dbReference type="GO" id="GO:0003723">
    <property type="term" value="F:RNA binding"/>
    <property type="evidence" value="ECO:0007669"/>
    <property type="project" value="UniProtKB-KW"/>
</dbReference>
<name>E0E1U2_9FIRM</name>
<comment type="caution">
    <text evidence="9">The sequence shown here is derived from an EMBL/GenBank/DDBJ whole genome shotgun (WGS) entry which is preliminary data.</text>
</comment>
<dbReference type="InterPro" id="IPR006145">
    <property type="entry name" value="PsdUridine_synth_RsuA/RluA"/>
</dbReference>
<dbReference type="GO" id="GO:0120159">
    <property type="term" value="F:rRNA pseudouridine synthase activity"/>
    <property type="evidence" value="ECO:0007669"/>
    <property type="project" value="UniProtKB-ARBA"/>
</dbReference>
<keyword evidence="10" id="KW-1185">Reference proteome</keyword>
<proteinExistence type="inferred from homology"/>
<dbReference type="SUPFAM" id="SSF55174">
    <property type="entry name" value="Alpha-L RNA-binding motif"/>
    <property type="match status" value="1"/>
</dbReference>
<dbReference type="InterPro" id="IPR006225">
    <property type="entry name" value="PsdUridine_synth_RluC/D"/>
</dbReference>
<comment type="catalytic activity">
    <reaction evidence="1 7">
        <text>a uridine in RNA = a pseudouridine in RNA</text>
        <dbReference type="Rhea" id="RHEA:48348"/>
        <dbReference type="Rhea" id="RHEA-COMP:12068"/>
        <dbReference type="Rhea" id="RHEA-COMP:12069"/>
        <dbReference type="ChEBI" id="CHEBI:65314"/>
        <dbReference type="ChEBI" id="CHEBI:65315"/>
    </reaction>
</comment>
<dbReference type="Pfam" id="PF01479">
    <property type="entry name" value="S4"/>
    <property type="match status" value="1"/>
</dbReference>
<comment type="function">
    <text evidence="7">Responsible for synthesis of pseudouridine from uracil.</text>
</comment>
<reference evidence="9 10" key="1">
    <citation type="submission" date="2010-08" db="EMBL/GenBank/DDBJ databases">
        <authorList>
            <person name="Harkins D.M."/>
            <person name="Madupu R."/>
            <person name="Durkin A.S."/>
            <person name="Torralba M."/>
            <person name="Methe B."/>
            <person name="Sutton G.G."/>
            <person name="Nelson K.E."/>
        </authorList>
    </citation>
    <scope>NUCLEOTIDE SEQUENCE [LARGE SCALE GENOMIC DNA]</scope>
    <source>
        <strain evidence="9 10">DSM 17678</strain>
    </source>
</reference>
<evidence type="ECO:0000259" key="8">
    <source>
        <dbReference type="SMART" id="SM00363"/>
    </source>
</evidence>
<organism evidence="9 10">
    <name type="scientific">Peptostreptococcus stomatis DSM 17678</name>
    <dbReference type="NCBI Taxonomy" id="596315"/>
    <lineage>
        <taxon>Bacteria</taxon>
        <taxon>Bacillati</taxon>
        <taxon>Bacillota</taxon>
        <taxon>Clostridia</taxon>
        <taxon>Peptostreptococcales</taxon>
        <taxon>Peptostreptococcaceae</taxon>
        <taxon>Peptostreptococcus</taxon>
    </lineage>
</organism>
<accession>E0E1U2</accession>
<dbReference type="NCBIfam" id="TIGR00005">
    <property type="entry name" value="rluA_subfam"/>
    <property type="match status" value="1"/>
</dbReference>
<protein>
    <recommendedName>
        <fullName evidence="7">Pseudouridine synthase</fullName>
        <ecNumber evidence="7">5.4.99.-</ecNumber>
    </recommendedName>
</protein>
<evidence type="ECO:0000313" key="9">
    <source>
        <dbReference type="EMBL" id="EFM65131.1"/>
    </source>
</evidence>
<dbReference type="PROSITE" id="PS01129">
    <property type="entry name" value="PSI_RLU"/>
    <property type="match status" value="1"/>
</dbReference>
<dbReference type="CDD" id="cd00165">
    <property type="entry name" value="S4"/>
    <property type="match status" value="1"/>
</dbReference>
<evidence type="ECO:0000256" key="5">
    <source>
        <dbReference type="PIRSR" id="PIRSR606225-1"/>
    </source>
</evidence>
<dbReference type="RefSeq" id="WP_007788580.1">
    <property type="nucleotide sequence ID" value="NZ_ADGQ01000024.1"/>
</dbReference>
<feature type="domain" description="RNA-binding S4" evidence="8">
    <location>
        <begin position="20"/>
        <end position="84"/>
    </location>
</feature>
<sequence>MDQTYEEVDGYQVDQDSAGKRLDVFIADQYQDISRSYVQKLIKDGLVLVNEEVKKASYKLEEGDRMEIAMPEPEVLEVLAQDIDLDIVYEDDDLLIVNKPQGMVVHPAPGNPDGTLVNAIMYHCKDKLSSINGVIRPGIVHRIDKNTSGLLVVAKNNASHQGLADQFKLHSITREYEMVCIGGVNWDQMTIDKNIGRNPKDRLKMAVLDTGGRHAVTHFTVIEHLEGYTYMKAKLETGRTHQIRVHSNYLRHPILGDTLYGYQVKKFSKLEGQTLHARKLGFVHPRTGEYMEFTSDLPDYFKKILDTIRR</sequence>
<dbReference type="EC" id="5.4.99.-" evidence="7"/>
<feature type="active site" evidence="5">
    <location>
        <position position="144"/>
    </location>
</feature>
<dbReference type="EMBL" id="ADGQ01000024">
    <property type="protein sequence ID" value="EFM65131.1"/>
    <property type="molecule type" value="Genomic_DNA"/>
</dbReference>
<dbReference type="PROSITE" id="PS50889">
    <property type="entry name" value="S4"/>
    <property type="match status" value="1"/>
</dbReference>
<dbReference type="InterPro" id="IPR050188">
    <property type="entry name" value="RluA_PseudoU_synthase"/>
</dbReference>
<dbReference type="OrthoDB" id="9807829at2"/>
<evidence type="ECO:0000256" key="6">
    <source>
        <dbReference type="PROSITE-ProRule" id="PRU00182"/>
    </source>
</evidence>
<dbReference type="PANTHER" id="PTHR21600:SF44">
    <property type="entry name" value="RIBOSOMAL LARGE SUBUNIT PSEUDOURIDINE SYNTHASE D"/>
    <property type="match status" value="1"/>
</dbReference>
<dbReference type="Gene3D" id="3.10.290.10">
    <property type="entry name" value="RNA-binding S4 domain"/>
    <property type="match status" value="1"/>
</dbReference>
<dbReference type="CDD" id="cd02869">
    <property type="entry name" value="PseudoU_synth_RluA_like"/>
    <property type="match status" value="1"/>
</dbReference>
<dbReference type="InterPro" id="IPR002942">
    <property type="entry name" value="S4_RNA-bd"/>
</dbReference>
<evidence type="ECO:0000256" key="4">
    <source>
        <dbReference type="ARBA" id="ARBA00023235"/>
    </source>
</evidence>
<dbReference type="AlphaFoldDB" id="E0E1U2"/>
<evidence type="ECO:0000313" key="10">
    <source>
        <dbReference type="Proteomes" id="UP000003244"/>
    </source>
</evidence>
<dbReference type="GeneID" id="84800175"/>
<dbReference type="Gene3D" id="3.30.2350.10">
    <property type="entry name" value="Pseudouridine synthase"/>
    <property type="match status" value="1"/>
</dbReference>
<keyword evidence="3 6" id="KW-0694">RNA-binding</keyword>
<keyword evidence="4 7" id="KW-0413">Isomerase</keyword>